<dbReference type="EMBL" id="JBHRXK010000002">
    <property type="protein sequence ID" value="MFC3550292.1"/>
    <property type="molecule type" value="Genomic_DNA"/>
</dbReference>
<organism evidence="3 4">
    <name type="scientific">Lysobacter cavernae</name>
    <dbReference type="NCBI Taxonomy" id="1685901"/>
    <lineage>
        <taxon>Bacteria</taxon>
        <taxon>Pseudomonadati</taxon>
        <taxon>Pseudomonadota</taxon>
        <taxon>Gammaproteobacteria</taxon>
        <taxon>Lysobacterales</taxon>
        <taxon>Lysobacteraceae</taxon>
        <taxon>Lysobacter</taxon>
    </lineage>
</organism>
<accession>A0ABV7RNF6</accession>
<proteinExistence type="predicted"/>
<dbReference type="RefSeq" id="WP_386758058.1">
    <property type="nucleotide sequence ID" value="NZ_JBHRXK010000002.1"/>
</dbReference>
<keyword evidence="2" id="KW-0732">Signal</keyword>
<evidence type="ECO:0000256" key="1">
    <source>
        <dbReference type="SAM" id="MobiDB-lite"/>
    </source>
</evidence>
<protein>
    <submittedName>
        <fullName evidence="3">Uncharacterized protein</fullName>
    </submittedName>
</protein>
<evidence type="ECO:0000313" key="4">
    <source>
        <dbReference type="Proteomes" id="UP001595740"/>
    </source>
</evidence>
<feature type="region of interest" description="Disordered" evidence="1">
    <location>
        <begin position="17"/>
        <end position="62"/>
    </location>
</feature>
<feature type="chain" id="PRO_5046752346" evidence="2">
    <location>
        <begin position="21"/>
        <end position="93"/>
    </location>
</feature>
<feature type="compositionally biased region" description="Low complexity" evidence="1">
    <location>
        <begin position="17"/>
        <end position="34"/>
    </location>
</feature>
<gene>
    <name evidence="3" type="ORF">ACFOLC_04615</name>
</gene>
<name>A0ABV7RNF6_9GAMM</name>
<keyword evidence="4" id="KW-1185">Reference proteome</keyword>
<reference evidence="4" key="1">
    <citation type="journal article" date="2019" name="Int. J. Syst. Evol. Microbiol.">
        <title>The Global Catalogue of Microorganisms (GCM) 10K type strain sequencing project: providing services to taxonomists for standard genome sequencing and annotation.</title>
        <authorList>
            <consortium name="The Broad Institute Genomics Platform"/>
            <consortium name="The Broad Institute Genome Sequencing Center for Infectious Disease"/>
            <person name="Wu L."/>
            <person name="Ma J."/>
        </authorList>
    </citation>
    <scope>NUCLEOTIDE SEQUENCE [LARGE SCALE GENOMIC DNA]</scope>
    <source>
        <strain evidence="4">KCTC 42875</strain>
    </source>
</reference>
<sequence length="93" mass="9432">MKLLLISTAALLLAASAAQAQPPGPASSPGASGQDAHTTQATLTVRKSGSQNSHASGATTPAVIVLPEQNDEEAMGLLLPAVQKLLAPRDPRR</sequence>
<dbReference type="Proteomes" id="UP001595740">
    <property type="component" value="Unassembled WGS sequence"/>
</dbReference>
<feature type="signal peptide" evidence="2">
    <location>
        <begin position="1"/>
        <end position="20"/>
    </location>
</feature>
<feature type="compositionally biased region" description="Polar residues" evidence="1">
    <location>
        <begin position="35"/>
        <end position="59"/>
    </location>
</feature>
<evidence type="ECO:0000256" key="2">
    <source>
        <dbReference type="SAM" id="SignalP"/>
    </source>
</evidence>
<comment type="caution">
    <text evidence="3">The sequence shown here is derived from an EMBL/GenBank/DDBJ whole genome shotgun (WGS) entry which is preliminary data.</text>
</comment>
<evidence type="ECO:0000313" key="3">
    <source>
        <dbReference type="EMBL" id="MFC3550292.1"/>
    </source>
</evidence>